<evidence type="ECO:0000313" key="5">
    <source>
        <dbReference type="EMBL" id="SVD78730.1"/>
    </source>
</evidence>
<dbReference type="PANTHER" id="PTHR35092:SF1">
    <property type="entry name" value="CHLORINASE MJ1651"/>
    <property type="match status" value="1"/>
</dbReference>
<evidence type="ECO:0008006" key="6">
    <source>
        <dbReference type="Google" id="ProtNLM"/>
    </source>
</evidence>
<dbReference type="Pfam" id="PF20257">
    <property type="entry name" value="SAM_HAT_C"/>
    <property type="match status" value="1"/>
</dbReference>
<evidence type="ECO:0000256" key="1">
    <source>
        <dbReference type="ARBA" id="ARBA00022691"/>
    </source>
</evidence>
<feature type="domain" description="S-adenosyl-l-methionine hydroxide adenosyltransferase N-terminal" evidence="3">
    <location>
        <begin position="4"/>
        <end position="146"/>
    </location>
</feature>
<dbReference type="InterPro" id="IPR002747">
    <property type="entry name" value="SAM_OH_AdoTrfase"/>
</dbReference>
<dbReference type="InterPro" id="IPR023227">
    <property type="entry name" value="SAM_OH_AdoTrfase_C_sf"/>
</dbReference>
<sequence>MAIITLTTDLGIKDHYVASIKGAILSQLADVNIIDITHDIKPFNIQQSAYVLRSCYKDFPAGSIHILGIDAELSLDDSHLAVFAQGHYFLGADNGTFPLLFDELKPEKIVQLNITQNTNSLTFPIKDVFVIAACHIARGGTLEIIGKEVKGFENIKSELKPVIEQNMIRGAIVYIDSYGNATTNISKHQFEKVKKDREFDILFGRENDRITKI</sequence>
<dbReference type="Gene3D" id="2.40.30.90">
    <property type="entry name" value="Bacterial fluorinating enzyme like"/>
    <property type="match status" value="1"/>
</dbReference>
<name>A0A382Y6H3_9ZZZZ</name>
<dbReference type="InterPro" id="IPR023228">
    <property type="entry name" value="SAM_OH_AdoTrfase_N_sf"/>
</dbReference>
<proteinExistence type="inferred from homology"/>
<evidence type="ECO:0000259" key="3">
    <source>
        <dbReference type="Pfam" id="PF01887"/>
    </source>
</evidence>
<evidence type="ECO:0000259" key="4">
    <source>
        <dbReference type="Pfam" id="PF20257"/>
    </source>
</evidence>
<dbReference type="InterPro" id="IPR046469">
    <property type="entry name" value="SAM_HAT_N"/>
</dbReference>
<dbReference type="PANTHER" id="PTHR35092">
    <property type="entry name" value="CHLORINASE MJ1651"/>
    <property type="match status" value="1"/>
</dbReference>
<organism evidence="5">
    <name type="scientific">marine metagenome</name>
    <dbReference type="NCBI Taxonomy" id="408172"/>
    <lineage>
        <taxon>unclassified sequences</taxon>
        <taxon>metagenomes</taxon>
        <taxon>ecological metagenomes</taxon>
    </lineage>
</organism>
<comment type="similarity">
    <text evidence="2">Belongs to the SAM hydrolase / SAM-dependent halogenase family.</text>
</comment>
<dbReference type="SUPFAM" id="SSF101852">
    <property type="entry name" value="Bacterial fluorinating enzyme, C-terminal domain"/>
    <property type="match status" value="1"/>
</dbReference>
<feature type="domain" description="S-adenosyl-l-methionine hydroxide adenosyltransferase C-terminal" evidence="4">
    <location>
        <begin position="170"/>
        <end position="204"/>
    </location>
</feature>
<evidence type="ECO:0000256" key="2">
    <source>
        <dbReference type="ARBA" id="ARBA00024035"/>
    </source>
</evidence>
<gene>
    <name evidence="5" type="ORF">METZ01_LOCUS431584</name>
</gene>
<reference evidence="5" key="1">
    <citation type="submission" date="2018-05" db="EMBL/GenBank/DDBJ databases">
        <authorList>
            <person name="Lanie J.A."/>
            <person name="Ng W.-L."/>
            <person name="Kazmierczak K.M."/>
            <person name="Andrzejewski T.M."/>
            <person name="Davidsen T.M."/>
            <person name="Wayne K.J."/>
            <person name="Tettelin H."/>
            <person name="Glass J.I."/>
            <person name="Rusch D."/>
            <person name="Podicherti R."/>
            <person name="Tsui H.-C.T."/>
            <person name="Winkler M.E."/>
        </authorList>
    </citation>
    <scope>NUCLEOTIDE SEQUENCE</scope>
</reference>
<dbReference type="EMBL" id="UINC01173240">
    <property type="protein sequence ID" value="SVD78730.1"/>
    <property type="molecule type" value="Genomic_DNA"/>
</dbReference>
<dbReference type="SUPFAM" id="SSF102522">
    <property type="entry name" value="Bacterial fluorinating enzyme, N-terminal domain"/>
    <property type="match status" value="1"/>
</dbReference>
<accession>A0A382Y6H3</accession>
<dbReference type="AlphaFoldDB" id="A0A382Y6H3"/>
<dbReference type="Pfam" id="PF01887">
    <property type="entry name" value="SAM_HAT_N"/>
    <property type="match status" value="1"/>
</dbReference>
<dbReference type="Gene3D" id="3.40.50.10790">
    <property type="entry name" value="S-adenosyl-l-methionine hydroxide adenosyltransferase, N-terminal"/>
    <property type="match status" value="1"/>
</dbReference>
<protein>
    <recommendedName>
        <fullName evidence="6">SAM-dependent chlorinase/fluorinase</fullName>
    </recommendedName>
</protein>
<feature type="non-terminal residue" evidence="5">
    <location>
        <position position="213"/>
    </location>
</feature>
<dbReference type="InterPro" id="IPR046470">
    <property type="entry name" value="SAM_HAT_C"/>
</dbReference>
<keyword evidence="1" id="KW-0949">S-adenosyl-L-methionine</keyword>